<evidence type="ECO:0000256" key="3">
    <source>
        <dbReference type="RuleBase" id="RU000363"/>
    </source>
</evidence>
<comment type="similarity">
    <text evidence="1 3">Belongs to the short-chain dehydrogenases/reductases (SDR) family.</text>
</comment>
<keyword evidence="2" id="KW-0560">Oxidoreductase</keyword>
<dbReference type="Gene3D" id="3.40.50.720">
    <property type="entry name" value="NAD(P)-binding Rossmann-like Domain"/>
    <property type="match status" value="1"/>
</dbReference>
<dbReference type="PANTHER" id="PTHR42901">
    <property type="entry name" value="ALCOHOL DEHYDROGENASE"/>
    <property type="match status" value="1"/>
</dbReference>
<evidence type="ECO:0000313" key="4">
    <source>
        <dbReference type="EMBL" id="KAJ9604722.1"/>
    </source>
</evidence>
<name>A0AA38X0U7_9EURO</name>
<dbReference type="EMBL" id="JAPDRK010000018">
    <property type="protein sequence ID" value="KAJ9604722.1"/>
    <property type="molecule type" value="Genomic_DNA"/>
</dbReference>
<evidence type="ECO:0008006" key="6">
    <source>
        <dbReference type="Google" id="ProtNLM"/>
    </source>
</evidence>
<evidence type="ECO:0000256" key="2">
    <source>
        <dbReference type="ARBA" id="ARBA00023002"/>
    </source>
</evidence>
<organism evidence="4 5">
    <name type="scientific">Cladophialophora chaetospira</name>
    <dbReference type="NCBI Taxonomy" id="386627"/>
    <lineage>
        <taxon>Eukaryota</taxon>
        <taxon>Fungi</taxon>
        <taxon>Dikarya</taxon>
        <taxon>Ascomycota</taxon>
        <taxon>Pezizomycotina</taxon>
        <taxon>Eurotiomycetes</taxon>
        <taxon>Chaetothyriomycetidae</taxon>
        <taxon>Chaetothyriales</taxon>
        <taxon>Herpotrichiellaceae</taxon>
        <taxon>Cladophialophora</taxon>
    </lineage>
</organism>
<dbReference type="CDD" id="cd05233">
    <property type="entry name" value="SDR_c"/>
    <property type="match status" value="1"/>
</dbReference>
<dbReference type="InterPro" id="IPR036291">
    <property type="entry name" value="NAD(P)-bd_dom_sf"/>
</dbReference>
<dbReference type="PANTHER" id="PTHR42901:SF1">
    <property type="entry name" value="ALCOHOL DEHYDROGENASE"/>
    <property type="match status" value="1"/>
</dbReference>
<dbReference type="InterPro" id="IPR002347">
    <property type="entry name" value="SDR_fam"/>
</dbReference>
<gene>
    <name evidence="4" type="ORF">H2200_010836</name>
</gene>
<proteinExistence type="inferred from homology"/>
<dbReference type="GO" id="GO:0016491">
    <property type="term" value="F:oxidoreductase activity"/>
    <property type="evidence" value="ECO:0007669"/>
    <property type="project" value="UniProtKB-KW"/>
</dbReference>
<dbReference type="SUPFAM" id="SSF51735">
    <property type="entry name" value="NAD(P)-binding Rossmann-fold domains"/>
    <property type="match status" value="1"/>
</dbReference>
<dbReference type="PRINTS" id="PR00080">
    <property type="entry name" value="SDRFAMILY"/>
</dbReference>
<sequence>MTTTYDFVAAKLADPAGAQAFFGGNPDAWIDSHHFPGVRDTHEAYPFIDPTQNKALSQEDKVVLVAGASKGIGRAIALAFAKAHPKALILWARNLGQLEELQKEIKITCPATEVLVQRVDVTSEGDVTSALKKVKENFGAIDIAINNAGNNACKTNLGDKDSDLQTWWSHFDLHVKGLFLLARGFLQLLADADKSSGATLINITSSASIGVIPTQSAYSASKHAADRVIETLTLEYPTHTFYSLHPGVVDTDITRAHNVSQFGWNFDAPDLSAGVALWLTTPDATFLKGRWISANWRVDDLLAKRDEIEGRGLLKGGINARLGVEK</sequence>
<reference evidence="4" key="1">
    <citation type="submission" date="2022-10" db="EMBL/GenBank/DDBJ databases">
        <title>Culturing micro-colonial fungi from biological soil crusts in the Mojave desert and describing Neophaeococcomyces mojavensis, and introducing the new genera and species Taxawa tesnikishii.</title>
        <authorList>
            <person name="Kurbessoian T."/>
            <person name="Stajich J.E."/>
        </authorList>
    </citation>
    <scope>NUCLEOTIDE SEQUENCE</scope>
    <source>
        <strain evidence="4">TK_41</strain>
    </source>
</reference>
<evidence type="ECO:0000256" key="1">
    <source>
        <dbReference type="ARBA" id="ARBA00006484"/>
    </source>
</evidence>
<evidence type="ECO:0000313" key="5">
    <source>
        <dbReference type="Proteomes" id="UP001172673"/>
    </source>
</evidence>
<keyword evidence="5" id="KW-1185">Reference proteome</keyword>
<protein>
    <recommendedName>
        <fullName evidence="6">NAD(P)-binding protein</fullName>
    </recommendedName>
</protein>
<accession>A0AA38X0U7</accession>
<dbReference type="Pfam" id="PF00106">
    <property type="entry name" value="adh_short"/>
    <property type="match status" value="1"/>
</dbReference>
<dbReference type="AlphaFoldDB" id="A0AA38X0U7"/>
<dbReference type="PRINTS" id="PR00081">
    <property type="entry name" value="GDHRDH"/>
</dbReference>
<dbReference type="Proteomes" id="UP001172673">
    <property type="component" value="Unassembled WGS sequence"/>
</dbReference>
<comment type="caution">
    <text evidence="4">The sequence shown here is derived from an EMBL/GenBank/DDBJ whole genome shotgun (WGS) entry which is preliminary data.</text>
</comment>